<dbReference type="Pfam" id="PF00172">
    <property type="entry name" value="Zn_clus"/>
    <property type="match status" value="1"/>
</dbReference>
<dbReference type="GO" id="GO:0045944">
    <property type="term" value="P:positive regulation of transcription by RNA polymerase II"/>
    <property type="evidence" value="ECO:0007669"/>
    <property type="project" value="TreeGrafter"/>
</dbReference>
<dbReference type="STRING" id="104259.A0A0F7TGQ6"/>
<evidence type="ECO:0000256" key="1">
    <source>
        <dbReference type="ARBA" id="ARBA00004123"/>
    </source>
</evidence>
<keyword evidence="3" id="KW-0805">Transcription regulation</keyword>
<dbReference type="AlphaFoldDB" id="A0A0F7TGQ6"/>
<keyword evidence="4" id="KW-0238">DNA-binding</keyword>
<evidence type="ECO:0000256" key="4">
    <source>
        <dbReference type="ARBA" id="ARBA00023125"/>
    </source>
</evidence>
<evidence type="ECO:0000256" key="5">
    <source>
        <dbReference type="ARBA" id="ARBA00023163"/>
    </source>
</evidence>
<comment type="subcellular location">
    <subcellularLocation>
        <location evidence="1">Nucleus</location>
    </subcellularLocation>
</comment>
<organism evidence="9 10">
    <name type="scientific">Penicillium brasilianum</name>
    <dbReference type="NCBI Taxonomy" id="104259"/>
    <lineage>
        <taxon>Eukaryota</taxon>
        <taxon>Fungi</taxon>
        <taxon>Dikarya</taxon>
        <taxon>Ascomycota</taxon>
        <taxon>Pezizomycotina</taxon>
        <taxon>Eurotiomycetes</taxon>
        <taxon>Eurotiomycetidae</taxon>
        <taxon>Eurotiales</taxon>
        <taxon>Aspergillaceae</taxon>
        <taxon>Penicillium</taxon>
    </lineage>
</organism>
<dbReference type="GO" id="GO:0043565">
    <property type="term" value="F:sequence-specific DNA binding"/>
    <property type="evidence" value="ECO:0007669"/>
    <property type="project" value="TreeGrafter"/>
</dbReference>
<dbReference type="SUPFAM" id="SSF57701">
    <property type="entry name" value="Zn2/Cys6 DNA-binding domain"/>
    <property type="match status" value="1"/>
</dbReference>
<dbReference type="EMBL" id="CDHK01000001">
    <property type="protein sequence ID" value="CEJ55057.1"/>
    <property type="molecule type" value="Genomic_DNA"/>
</dbReference>
<dbReference type="OrthoDB" id="3990906at2759"/>
<protein>
    <recommendedName>
        <fullName evidence="8">Zn(2)-C6 fungal-type domain-containing protein</fullName>
    </recommendedName>
</protein>
<evidence type="ECO:0000313" key="9">
    <source>
        <dbReference type="EMBL" id="CEJ55057.1"/>
    </source>
</evidence>
<feature type="domain" description="Zn(2)-C6 fungal-type" evidence="8">
    <location>
        <begin position="16"/>
        <end position="47"/>
    </location>
</feature>
<dbReference type="GO" id="GO:0008270">
    <property type="term" value="F:zinc ion binding"/>
    <property type="evidence" value="ECO:0007669"/>
    <property type="project" value="InterPro"/>
</dbReference>
<keyword evidence="5" id="KW-0804">Transcription</keyword>
<evidence type="ECO:0000256" key="2">
    <source>
        <dbReference type="ARBA" id="ARBA00022723"/>
    </source>
</evidence>
<dbReference type="Pfam" id="PF04082">
    <property type="entry name" value="Fungal_trans"/>
    <property type="match status" value="1"/>
</dbReference>
<evidence type="ECO:0000256" key="6">
    <source>
        <dbReference type="ARBA" id="ARBA00023242"/>
    </source>
</evidence>
<dbReference type="SMART" id="SM00066">
    <property type="entry name" value="GAL4"/>
    <property type="match status" value="1"/>
</dbReference>
<dbReference type="SMART" id="SM00906">
    <property type="entry name" value="Fungal_trans"/>
    <property type="match status" value="1"/>
</dbReference>
<dbReference type="InterPro" id="IPR007219">
    <property type="entry name" value="XnlR_reg_dom"/>
</dbReference>
<dbReference type="InterPro" id="IPR036864">
    <property type="entry name" value="Zn2-C6_fun-type_DNA-bd_sf"/>
</dbReference>
<dbReference type="PANTHER" id="PTHR47540">
    <property type="entry name" value="THIAMINE REPRESSIBLE GENES REGULATORY PROTEIN THI5"/>
    <property type="match status" value="1"/>
</dbReference>
<proteinExistence type="predicted"/>
<dbReference type="PANTHER" id="PTHR47540:SF6">
    <property type="entry name" value="ZN(II)2CYS6 TRANSCRIPTION FACTOR (EUROFUNG)"/>
    <property type="match status" value="1"/>
</dbReference>
<name>A0A0F7TGQ6_PENBI</name>
<dbReference type="Gene3D" id="4.10.240.10">
    <property type="entry name" value="Zn(2)-C6 fungal-type DNA-binding domain"/>
    <property type="match status" value="1"/>
</dbReference>
<dbReference type="InterPro" id="IPR001138">
    <property type="entry name" value="Zn2Cys6_DnaBD"/>
</dbReference>
<evidence type="ECO:0000313" key="10">
    <source>
        <dbReference type="Proteomes" id="UP000042958"/>
    </source>
</evidence>
<gene>
    <name evidence="9" type="ORF">PMG11_01335</name>
</gene>
<dbReference type="InterPro" id="IPR051711">
    <property type="entry name" value="Stress_Response_Reg"/>
</dbReference>
<reference evidence="10" key="1">
    <citation type="journal article" date="2015" name="Genome Announc.">
        <title>Draft genome sequence of the fungus Penicillium brasilianum MG11.</title>
        <authorList>
            <person name="Horn F."/>
            <person name="Linde J."/>
            <person name="Mattern D.J."/>
            <person name="Walther G."/>
            <person name="Guthke R."/>
            <person name="Brakhage A.A."/>
            <person name="Valiante V."/>
        </authorList>
    </citation>
    <scope>NUCLEOTIDE SEQUENCE [LARGE SCALE GENOMIC DNA]</scope>
    <source>
        <strain evidence="10">MG11</strain>
    </source>
</reference>
<feature type="compositionally biased region" description="Basic and acidic residues" evidence="7">
    <location>
        <begin position="86"/>
        <end position="100"/>
    </location>
</feature>
<dbReference type="PROSITE" id="PS00463">
    <property type="entry name" value="ZN2_CY6_FUNGAL_1"/>
    <property type="match status" value="1"/>
</dbReference>
<feature type="region of interest" description="Disordered" evidence="7">
    <location>
        <begin position="574"/>
        <end position="615"/>
    </location>
</feature>
<sequence>MPTDGVVKRQKKKSIACRRCHAHKIKCSGGQPCNKCRQAGCAADCLYVNRDRQVKVHESYLDQLAAENERLREQLSHSAGLGNPDENSRSEDAHNHETDTHVQNPMLGERAWFQPYDPSTPPVHIGEAACTAFATRLRQVLSGSKNTSHMPRTQYTPESTLMKLRNPAVQWPSLAQARLLIQIVFNQVSRVYHLVLRKSTIDELEEAYRKADFDNPVLTCKFFALFALGEVYSTRSNVSLDCGVPGAAYYVHAMMLIPILPERPSLTHIESILLLSLYSYFLNRRHSAFLLVGSAMRLGLTLGLNHDIPECQCPDPVDRQHRIRLWWAIYVFDRMYGSKVGWPIQIADDDIHVEMPSTVLGDVHDEQFSDTQFLVASIHLARITGQVIDKVYSRKKQPDSFLQREQKLLISLKQWSQALPPHVRLNRDGTGPKNVVSLHLQFNQCIILATRPILLYTLIQSRDASHADQNHAQTHVQTLKTLSDACIHAARHNHALIVAEWTNGSLPIMGYFYAHYLFSAALIMVLSSQIQSENRGDYGLFETAVEILRAMRDHGNLAATEFYDNLQCVQQCLDKNQPSNPNPNPSAKRGSTARNSLTGESGRVPDQHPTDALPELPDQAARRASEVGLSGRSALADTSGGLGGFGNEMVFLDESMEQFLAQPEVDFGPLDPSGVPISVADAVYSWPNFSLWTA</sequence>
<dbReference type="PROSITE" id="PS50048">
    <property type="entry name" value="ZN2_CY6_FUNGAL_2"/>
    <property type="match status" value="1"/>
</dbReference>
<feature type="region of interest" description="Disordered" evidence="7">
    <location>
        <begin position="74"/>
        <end position="105"/>
    </location>
</feature>
<keyword evidence="6" id="KW-0539">Nucleus</keyword>
<dbReference type="CDD" id="cd00067">
    <property type="entry name" value="GAL4"/>
    <property type="match status" value="1"/>
</dbReference>
<dbReference type="Proteomes" id="UP000042958">
    <property type="component" value="Unassembled WGS sequence"/>
</dbReference>
<dbReference type="GO" id="GO:0000981">
    <property type="term" value="F:DNA-binding transcription factor activity, RNA polymerase II-specific"/>
    <property type="evidence" value="ECO:0007669"/>
    <property type="project" value="InterPro"/>
</dbReference>
<evidence type="ECO:0000259" key="8">
    <source>
        <dbReference type="PROSITE" id="PS50048"/>
    </source>
</evidence>
<accession>A0A0F7TGQ6</accession>
<keyword evidence="2" id="KW-0479">Metal-binding</keyword>
<evidence type="ECO:0000256" key="3">
    <source>
        <dbReference type="ARBA" id="ARBA00023015"/>
    </source>
</evidence>
<keyword evidence="10" id="KW-1185">Reference proteome</keyword>
<dbReference type="GO" id="GO:0006351">
    <property type="term" value="P:DNA-templated transcription"/>
    <property type="evidence" value="ECO:0007669"/>
    <property type="project" value="InterPro"/>
</dbReference>
<dbReference type="CDD" id="cd12148">
    <property type="entry name" value="fungal_TF_MHR"/>
    <property type="match status" value="1"/>
</dbReference>
<evidence type="ECO:0000256" key="7">
    <source>
        <dbReference type="SAM" id="MobiDB-lite"/>
    </source>
</evidence>
<dbReference type="GO" id="GO:0005634">
    <property type="term" value="C:nucleus"/>
    <property type="evidence" value="ECO:0007669"/>
    <property type="project" value="UniProtKB-SubCell"/>
</dbReference>